<dbReference type="EMBL" id="CP110509">
    <property type="protein sequence ID" value="WMB28805.1"/>
    <property type="molecule type" value="Genomic_DNA"/>
</dbReference>
<dbReference type="InterPro" id="IPR040799">
    <property type="entry name" value="ComR_TPR"/>
</dbReference>
<sequence>MGSKEVELPKRYKELKYKILRTPTYTDENKLSQQYKQFSEIFDNYYDKLPEVERFFIDCLQASIDVTLSKNTNYGYSLINGCLEQLKKKQNYFANDLILMNLYLVCCRASKYSKDWYDEKFYYTLFNRALEQIDHLETEDLFLMNQLMITFCSMAIQLGNWSQVSKTIKASKKIMLKIDDFQRLPILHLMEWKYNLYYKKNYDKAKSCYKKAIHFALLMGDKHLKENIKMEWKKDKK</sequence>
<name>A0ABY9LIV4_9STRE</name>
<accession>A0ABY9LIV4</accession>
<evidence type="ECO:0000313" key="3">
    <source>
        <dbReference type="Proteomes" id="UP001238096"/>
    </source>
</evidence>
<protein>
    <submittedName>
        <fullName evidence="2">XRE family transcriptional regulator</fullName>
    </submittedName>
</protein>
<proteinExistence type="predicted"/>
<evidence type="ECO:0000313" key="2">
    <source>
        <dbReference type="EMBL" id="WMB28805.1"/>
    </source>
</evidence>
<evidence type="ECO:0000259" key="1">
    <source>
        <dbReference type="Pfam" id="PF18710"/>
    </source>
</evidence>
<gene>
    <name evidence="2" type="ORF">N1496_05310</name>
</gene>
<reference evidence="3" key="1">
    <citation type="submission" date="2022-10" db="EMBL/GenBank/DDBJ databases">
        <title>Streptococcus didelphis as causative of fatal infections in opossums (Didelphis albiventris).</title>
        <authorList>
            <person name="Breyer G.M."/>
            <person name="Da Silva M.E.R.J."/>
            <person name="Siqueira F.M."/>
        </authorList>
    </citation>
    <scope>NUCLEOTIDE SEQUENCE [LARGE SCALE GENOMIC DNA]</scope>
    <source>
        <strain evidence="3">LBVP101/21</strain>
    </source>
</reference>
<feature type="domain" description="ComR tetratricopeptide" evidence="1">
    <location>
        <begin position="9"/>
        <end position="232"/>
    </location>
</feature>
<organism evidence="2 3">
    <name type="scientific">Streptococcus didelphis</name>
    <dbReference type="NCBI Taxonomy" id="102886"/>
    <lineage>
        <taxon>Bacteria</taxon>
        <taxon>Bacillati</taxon>
        <taxon>Bacillota</taxon>
        <taxon>Bacilli</taxon>
        <taxon>Lactobacillales</taxon>
        <taxon>Streptococcaceae</taxon>
        <taxon>Streptococcus</taxon>
    </lineage>
</organism>
<dbReference type="Proteomes" id="UP001238096">
    <property type="component" value="Chromosome"/>
</dbReference>
<keyword evidence="3" id="KW-1185">Reference proteome</keyword>
<dbReference type="Pfam" id="PF18710">
    <property type="entry name" value="ComR_TPR"/>
    <property type="match status" value="1"/>
</dbReference>